<evidence type="ECO:0000313" key="2">
    <source>
        <dbReference type="EMBL" id="EHN59346.1"/>
    </source>
</evidence>
<accession>G9WFQ4</accession>
<dbReference type="CDD" id="cd00093">
    <property type="entry name" value="HTH_XRE"/>
    <property type="match status" value="1"/>
</dbReference>
<keyword evidence="3" id="KW-1185">Reference proteome</keyword>
<dbReference type="OrthoDB" id="9812611at2"/>
<dbReference type="HOGENOM" id="CLU_2736084_0_0_9"/>
<dbReference type="Gene3D" id="1.10.260.40">
    <property type="entry name" value="lambda repressor-like DNA-binding domains"/>
    <property type="match status" value="1"/>
</dbReference>
<dbReference type="SMART" id="SM00530">
    <property type="entry name" value="HTH_XRE"/>
    <property type="match status" value="1"/>
</dbReference>
<sequence length="71" mass="8126">MSDTEKQYFASQLRQAVDNSDLTYSDLAHTSGISLSTINRWKEGKAVPRFENILKLADALNESINWFLGRY</sequence>
<protein>
    <recommendedName>
        <fullName evidence="1">HTH cro/C1-type domain-containing protein</fullName>
    </recommendedName>
</protein>
<gene>
    <name evidence="2" type="ORF">OKIT_1263</name>
</gene>
<organism evidence="2 3">
    <name type="scientific">Oenococcus kitaharae DSM 17330</name>
    <dbReference type="NCBI Taxonomy" id="1045004"/>
    <lineage>
        <taxon>Bacteria</taxon>
        <taxon>Bacillati</taxon>
        <taxon>Bacillota</taxon>
        <taxon>Bacilli</taxon>
        <taxon>Lactobacillales</taxon>
        <taxon>Lactobacillaceae</taxon>
        <taxon>Oenococcus</taxon>
    </lineage>
</organism>
<dbReference type="STRING" id="336988.NT96_07010"/>
<dbReference type="PROSITE" id="PS50943">
    <property type="entry name" value="HTH_CROC1"/>
    <property type="match status" value="1"/>
</dbReference>
<dbReference type="Proteomes" id="UP000004959">
    <property type="component" value="Chromosome"/>
</dbReference>
<dbReference type="PATRIC" id="fig|1045004.4.peg.1246"/>
<feature type="domain" description="HTH cro/C1-type" evidence="1">
    <location>
        <begin position="13"/>
        <end position="67"/>
    </location>
</feature>
<reference evidence="2 3" key="1">
    <citation type="journal article" date="2012" name="PLoS ONE">
        <title>Functional divergence in the genus oenococcus as predicted by genome sequencing of the newly-described species, Oenococcus kitaharae.</title>
        <authorList>
            <person name="Borneman A.R."/>
            <person name="McCarthy J.M."/>
            <person name="Chambers P.J."/>
            <person name="Bartowsky E.J."/>
        </authorList>
    </citation>
    <scope>NUCLEOTIDE SEQUENCE [LARGE SCALE GENOMIC DNA]</scope>
    <source>
        <strain evidence="3">DSM17330</strain>
    </source>
</reference>
<name>G9WFQ4_9LACO</name>
<comment type="caution">
    <text evidence="2">The sequence shown here is derived from an EMBL/GenBank/DDBJ whole genome shotgun (WGS) entry which is preliminary data.</text>
</comment>
<dbReference type="InterPro" id="IPR001387">
    <property type="entry name" value="Cro/C1-type_HTH"/>
</dbReference>
<dbReference type="RefSeq" id="WP_007746207.1">
    <property type="nucleotide sequence ID" value="NZ_CM001398.1"/>
</dbReference>
<dbReference type="AlphaFoldDB" id="G9WFQ4"/>
<evidence type="ECO:0000259" key="1">
    <source>
        <dbReference type="PROSITE" id="PS50943"/>
    </source>
</evidence>
<dbReference type="InterPro" id="IPR010982">
    <property type="entry name" value="Lambda_DNA-bd_dom_sf"/>
</dbReference>
<dbReference type="GO" id="GO:0003677">
    <property type="term" value="F:DNA binding"/>
    <property type="evidence" value="ECO:0007669"/>
    <property type="project" value="InterPro"/>
</dbReference>
<dbReference type="Pfam" id="PF01381">
    <property type="entry name" value="HTH_3"/>
    <property type="match status" value="1"/>
</dbReference>
<evidence type="ECO:0000313" key="3">
    <source>
        <dbReference type="Proteomes" id="UP000004959"/>
    </source>
</evidence>
<dbReference type="SUPFAM" id="SSF47413">
    <property type="entry name" value="lambda repressor-like DNA-binding domains"/>
    <property type="match status" value="1"/>
</dbReference>
<dbReference type="EMBL" id="AFVZ01000001">
    <property type="protein sequence ID" value="EHN59346.1"/>
    <property type="molecule type" value="Genomic_DNA"/>
</dbReference>
<proteinExistence type="predicted"/>